<protein>
    <recommendedName>
        <fullName evidence="9">Alpha-2-macroglobulin</fullName>
    </recommendedName>
</protein>
<name>A0A1N6JVA4_9BURK</name>
<dbReference type="InterPro" id="IPR002890">
    <property type="entry name" value="MG2"/>
</dbReference>
<dbReference type="GO" id="GO:0004866">
    <property type="term" value="F:endopeptidase inhibitor activity"/>
    <property type="evidence" value="ECO:0007669"/>
    <property type="project" value="InterPro"/>
</dbReference>
<dbReference type="Gene3D" id="2.60.40.3710">
    <property type="match status" value="1"/>
</dbReference>
<evidence type="ECO:0000256" key="4">
    <source>
        <dbReference type="SAM" id="Phobius"/>
    </source>
</evidence>
<sequence length="2042" mass="222157">MDILRFLFVLPLRLVRGLFRLIAKITRPVFGSVSWSAPAWAPATGAAIRRRPRHFAGGLLGAIVLVVAAVAGWHWYSHRPKAPEPERISFQAKVPAVTDYVQADGTPKITIHPLEVDFSRSAAPIELVGKTVTKGITMTPALKGEWSWADDRTLRFVPAADWPVGAHIELAFDIKQAFAPHVLMADDHLAFDIAPFIAKAGAAEFYQDPQNAAAKKTIMPVSFNYPVDTAQFEKRISLALAGSDGKFNTPLKFTVIYDTAKLNAWVHSQPLDLPRDDGAVQLTLDSGVRSSRGGAGTKDPLKSVVRVPGLYSLAVNSVTPTLVDNDRYEPEQVLVTELSGAVRGSDMSGVIKAWVLPKRKPDVDQKDDDPPYEWDPADVSESVLRQSQPLKLELVPTENEFAELQSFKFHADPGQRVYVRIASGLKSFGGYMLGKPSVQAFTVPDYPKLLHFMADGSLLSLSGSKRISVVSRNLPGMKVEIGRVLPDQLQHLVSFNQGTYTKPELGYNFSEDHIVDRFEEKRAFPKAGPGQAHYEGVDLGQYLKDGKRGVFLLHLSAYDPVAEKKAAEKAAKEKSQDSSGDASSSDDSGNDNGDVNSDSSDDSSNGDDQSPTDTRMIVVTDLGMLVKRALDGSQDVFVQSIHTGQPVAGATVSVLALNGQTLYTQDTTADGMVHFPTFKGLDHEKRPTLYVVKKDDDLSFLPVGGQDRQLDFSRFDVGGERNPTSEGQLSAYLFSDRGIYRPGDLFHIGLIVRAASWARSPGGVPLQAEIVDPRGITVQRMPISVDNSGFSELAYTPSETAPTGAWTVNLYIVKDGKATDQPIGSTTVQVKEFLPDRMKVEAKLSSQVAEGWVKPDQLKGIVDAQNLFGTPAADRRVEASLTLRPVWPEFRSWQDYHFFDVRRAQEGYTTNLQDGKTDDKGHAEFDLDLKKYADATYQLYFLTKAYEADGGRSVAANVQTLVSSDDWLVGYKSVDDLSYVKRSSPRTVHLVAINPQAKSIDLKDLKAQLVERRYVSVLTKQDSGVYKYDSRLKEVPISENPLTIPAAGLDYTLPTDKPGNYALIIRSADRTEVNRVEYSVAGDANVSRSLDRNAELQINLSKHDYAQGEPVEIAIRAPYAGSGLITIERDKVYAHAWFHADTTSSVQHITVPPGFEGNGYINVQYIRDPSSDEIFMSPLSYGVVPFSVNMDARRNALTLDAPPLVKPGQTATFKLHAAHPTKVVVFAVDEGILQVARYKLGDPLKFFFRKRMLEVGTSQILDLILPDFEKLMAMAAPGGDADDAIGSQLNPFKRKRDKPVVYWSGIVDVDGEKDVSYTVPDYFNGKLRVMAVSVSPDLVGTVEAATTVRGDFVLSPNVPNMLAPGDEAEVSVGVANNLTGLGDKPVPVTVTLKTGPQLKVLGNASQNLSLAQMHEGVALFRVKATDTLGSGNLTFTASYAGKSAAQSLDLSVRPAAAYRSQVDIARVGANSNTDLPGLRKMYDAYASRDASISTVPVVLSEGLTSWLVNVQNYCSEQIVSAAMPRLIASKWPSVPALTHALQPANGDPQVTNDQALAQALDVLRTRQNSQGGFGLWSATPDAEPFISAYAMQFLLEARDRGVAVPGDVLDAGNQYLHQLASDDSLDSLDLLRQRAYAVYLLTRQGNVTTNDLAAVQKRLQEAFPNDWKNDLAAAWLAASYELLKQDKEANTLIAGPQRELERKQDPAKFEYGYYTDPLTRDASVLYLLSKYFPDRAKGLSPQVMENIAGPLARNQFNTLSSSMTVLALDAYGSLNATGVDKLAIDEVHADGSVKAISTLQGNLLQSGSWSAAATKLRFVNGSSLPAWRVSSQTGYDRGVPDKAIKNGLEIVRDYTDTNGKPLDKITLGEEIEVHVKIRATGDEGVGNVAIVDLLPGGFEPVIEPPPAADSQTDDSNAQSGQGDQSSQGNQGDQANQGDNNSSDSDNNNGDNNSDSSDAKAAPYRSPIGLSSSTWQPEYADIREDRVVIYGTATPDVKEFVYRIKASNAGTFIVPPAFGESMYDRRIQARSPGGATLTVVRTP</sequence>
<keyword evidence="4" id="KW-0812">Transmembrane</keyword>
<gene>
    <name evidence="7" type="ORF">SAMN05444168_5157</name>
</gene>
<dbReference type="InterPro" id="IPR001599">
    <property type="entry name" value="Macroglobln_a2"/>
</dbReference>
<evidence type="ECO:0000256" key="2">
    <source>
        <dbReference type="ARBA" id="ARBA00022729"/>
    </source>
</evidence>
<dbReference type="RefSeq" id="WP_074267170.1">
    <property type="nucleotide sequence ID" value="NZ_FSRM01000002.1"/>
</dbReference>
<evidence type="ECO:0000259" key="6">
    <source>
        <dbReference type="SMART" id="SM01360"/>
    </source>
</evidence>
<dbReference type="Pfam" id="PF17973">
    <property type="entry name" value="bMG10"/>
    <property type="match status" value="1"/>
</dbReference>
<evidence type="ECO:0000313" key="7">
    <source>
        <dbReference type="EMBL" id="SIO48265.1"/>
    </source>
</evidence>
<dbReference type="SMART" id="SM01360">
    <property type="entry name" value="A2M"/>
    <property type="match status" value="1"/>
</dbReference>
<dbReference type="EMBL" id="FSRM01000002">
    <property type="protein sequence ID" value="SIO48265.1"/>
    <property type="molecule type" value="Genomic_DNA"/>
</dbReference>
<reference evidence="7 8" key="1">
    <citation type="submission" date="2016-11" db="EMBL/GenBank/DDBJ databases">
        <authorList>
            <person name="Jaros S."/>
            <person name="Januszkiewicz K."/>
            <person name="Wedrychowicz H."/>
        </authorList>
    </citation>
    <scope>NUCLEOTIDE SEQUENCE [LARGE SCALE GENOMIC DNA]</scope>
    <source>
        <strain evidence="7 8">GAS86</strain>
    </source>
</reference>
<dbReference type="InterPro" id="IPR051802">
    <property type="entry name" value="YfhM-like"/>
</dbReference>
<feature type="domain" description="Alpha-2-macroglobulin bait region" evidence="5">
    <location>
        <begin position="1096"/>
        <end position="1235"/>
    </location>
</feature>
<dbReference type="CDD" id="cd02891">
    <property type="entry name" value="A2M_like"/>
    <property type="match status" value="1"/>
</dbReference>
<keyword evidence="2" id="KW-0732">Signal</keyword>
<feature type="compositionally biased region" description="Low complexity" evidence="3">
    <location>
        <begin position="1913"/>
        <end position="1955"/>
    </location>
</feature>
<feature type="domain" description="Alpha-2-macroglobulin" evidence="6">
    <location>
        <begin position="1300"/>
        <end position="1392"/>
    </location>
</feature>
<dbReference type="InterPro" id="IPR041246">
    <property type="entry name" value="Bact_MG10"/>
</dbReference>
<feature type="region of interest" description="Disordered" evidence="3">
    <location>
        <begin position="1897"/>
        <end position="1972"/>
    </location>
</feature>
<comment type="similarity">
    <text evidence="1">Belongs to the protease inhibitor I39 (alpha-2-macroglobulin) family. Bacterial alpha-2-macroglobulin subfamily.</text>
</comment>
<dbReference type="SUPFAM" id="SSF48239">
    <property type="entry name" value="Terpenoid cyclases/Protein prenyltransferases"/>
    <property type="match status" value="1"/>
</dbReference>
<evidence type="ECO:0000256" key="1">
    <source>
        <dbReference type="ARBA" id="ARBA00010556"/>
    </source>
</evidence>
<feature type="compositionally biased region" description="Low complexity" evidence="3">
    <location>
        <begin position="577"/>
        <end position="598"/>
    </location>
</feature>
<dbReference type="SMART" id="SM01359">
    <property type="entry name" value="A2M_N_2"/>
    <property type="match status" value="1"/>
</dbReference>
<evidence type="ECO:0000259" key="5">
    <source>
        <dbReference type="SMART" id="SM01359"/>
    </source>
</evidence>
<dbReference type="Gene3D" id="2.60.40.1930">
    <property type="match status" value="1"/>
</dbReference>
<dbReference type="Pfam" id="PF11974">
    <property type="entry name" value="bMG3"/>
    <property type="match status" value="1"/>
</dbReference>
<feature type="compositionally biased region" description="Basic and acidic residues" evidence="3">
    <location>
        <begin position="567"/>
        <end position="576"/>
    </location>
</feature>
<dbReference type="PANTHER" id="PTHR40094">
    <property type="entry name" value="ALPHA-2-MACROGLOBULIN HOMOLOG"/>
    <property type="match status" value="1"/>
</dbReference>
<evidence type="ECO:0000313" key="8">
    <source>
        <dbReference type="Proteomes" id="UP000184693"/>
    </source>
</evidence>
<dbReference type="PANTHER" id="PTHR40094:SF1">
    <property type="entry name" value="UBIQUITIN DOMAIN-CONTAINING PROTEIN"/>
    <property type="match status" value="1"/>
</dbReference>
<dbReference type="Gene3D" id="1.50.10.20">
    <property type="match status" value="1"/>
</dbReference>
<keyword evidence="4" id="KW-0472">Membrane</keyword>
<dbReference type="InterPro" id="IPR021868">
    <property type="entry name" value="Alpha_2_Macroglob_MG3"/>
</dbReference>
<dbReference type="Proteomes" id="UP000184693">
    <property type="component" value="Unassembled WGS sequence"/>
</dbReference>
<dbReference type="InterPro" id="IPR041462">
    <property type="entry name" value="Bact_A2M_MG6"/>
</dbReference>
<feature type="transmembrane region" description="Helical" evidence="4">
    <location>
        <begin position="55"/>
        <end position="76"/>
    </location>
</feature>
<dbReference type="Pfam" id="PF07703">
    <property type="entry name" value="A2M_BRD"/>
    <property type="match status" value="1"/>
</dbReference>
<dbReference type="InterPro" id="IPR008930">
    <property type="entry name" value="Terpenoid_cyclase/PrenylTrfase"/>
</dbReference>
<dbReference type="InterPro" id="IPR041203">
    <property type="entry name" value="Bact_A2M_MG5"/>
</dbReference>
<keyword evidence="4" id="KW-1133">Transmembrane helix</keyword>
<accession>A0A1N6JVA4</accession>
<evidence type="ECO:0000256" key="3">
    <source>
        <dbReference type="SAM" id="MobiDB-lite"/>
    </source>
</evidence>
<dbReference type="OrthoDB" id="9767116at2"/>
<feature type="region of interest" description="Disordered" evidence="3">
    <location>
        <begin position="567"/>
        <end position="614"/>
    </location>
</feature>
<dbReference type="Pfam" id="PF00207">
    <property type="entry name" value="A2M"/>
    <property type="match status" value="1"/>
</dbReference>
<dbReference type="Pfam" id="PF01835">
    <property type="entry name" value="MG2"/>
    <property type="match status" value="1"/>
</dbReference>
<evidence type="ECO:0008006" key="9">
    <source>
        <dbReference type="Google" id="ProtNLM"/>
    </source>
</evidence>
<dbReference type="InterPro" id="IPR011625">
    <property type="entry name" value="A2M_N_BRD"/>
</dbReference>
<proteinExistence type="inferred from homology"/>
<organism evidence="7 8">
    <name type="scientific">Paraburkholderia phenazinium</name>
    <dbReference type="NCBI Taxonomy" id="60549"/>
    <lineage>
        <taxon>Bacteria</taxon>
        <taxon>Pseudomonadati</taxon>
        <taxon>Pseudomonadota</taxon>
        <taxon>Betaproteobacteria</taxon>
        <taxon>Burkholderiales</taxon>
        <taxon>Burkholderiaceae</taxon>
        <taxon>Paraburkholderia</taxon>
    </lineage>
</organism>
<dbReference type="Pfam" id="PF17972">
    <property type="entry name" value="bMG5"/>
    <property type="match status" value="1"/>
</dbReference>
<dbReference type="Pfam" id="PF17962">
    <property type="entry name" value="bMG6"/>
    <property type="match status" value="1"/>
</dbReference>